<organism evidence="2 3">
    <name type="scientific">Bifidobacterium samirii</name>
    <dbReference type="NCBI Taxonomy" id="2306974"/>
    <lineage>
        <taxon>Bacteria</taxon>
        <taxon>Bacillati</taxon>
        <taxon>Actinomycetota</taxon>
        <taxon>Actinomycetes</taxon>
        <taxon>Bifidobacteriales</taxon>
        <taxon>Bifidobacteriaceae</taxon>
        <taxon>Bifidobacterium</taxon>
    </lineage>
</organism>
<evidence type="ECO:0000313" key="3">
    <source>
        <dbReference type="Proteomes" id="UP000287470"/>
    </source>
</evidence>
<gene>
    <name evidence="2" type="ORF">D2E24_0803</name>
</gene>
<dbReference type="GO" id="GO:0016646">
    <property type="term" value="F:oxidoreductase activity, acting on the CH-NH group of donors, NAD or NADP as acceptor"/>
    <property type="evidence" value="ECO:0007669"/>
    <property type="project" value="TreeGrafter"/>
</dbReference>
<dbReference type="PANTHER" id="PTHR43355:SF2">
    <property type="entry name" value="FLAVIN REDUCTASE (NADPH)"/>
    <property type="match status" value="1"/>
</dbReference>
<evidence type="ECO:0000259" key="1">
    <source>
        <dbReference type="Pfam" id="PF13460"/>
    </source>
</evidence>
<dbReference type="Pfam" id="PF13460">
    <property type="entry name" value="NAD_binding_10"/>
    <property type="match status" value="1"/>
</dbReference>
<dbReference type="InterPro" id="IPR016040">
    <property type="entry name" value="NAD(P)-bd_dom"/>
</dbReference>
<dbReference type="EMBL" id="QXGK01000006">
    <property type="protein sequence ID" value="RSX57210.1"/>
    <property type="molecule type" value="Genomic_DNA"/>
</dbReference>
<dbReference type="InterPro" id="IPR036291">
    <property type="entry name" value="NAD(P)-bd_dom_sf"/>
</dbReference>
<dbReference type="Proteomes" id="UP000287470">
    <property type="component" value="Unassembled WGS sequence"/>
</dbReference>
<accession>A0A430FUR3</accession>
<reference evidence="2 3" key="1">
    <citation type="submission" date="2018-09" db="EMBL/GenBank/DDBJ databases">
        <title>Characterization of the phylogenetic diversity of five novel species belonging to the genus Bifidobacterium.</title>
        <authorList>
            <person name="Lugli G.A."/>
            <person name="Duranti S."/>
            <person name="Milani C."/>
        </authorList>
    </citation>
    <scope>NUCLEOTIDE SEQUENCE [LARGE SCALE GENOMIC DNA]</scope>
    <source>
        <strain evidence="2 3">2033B</strain>
    </source>
</reference>
<dbReference type="RefSeq" id="WP_125968070.1">
    <property type="nucleotide sequence ID" value="NZ_QXGK01000006.1"/>
</dbReference>
<dbReference type="AlphaFoldDB" id="A0A430FUR3"/>
<name>A0A430FUR3_9BIFI</name>
<dbReference type="InterPro" id="IPR051606">
    <property type="entry name" value="Polyketide_Oxido-like"/>
</dbReference>
<proteinExistence type="predicted"/>
<feature type="domain" description="NAD(P)-binding" evidence="1">
    <location>
        <begin position="10"/>
        <end position="195"/>
    </location>
</feature>
<dbReference type="OrthoDB" id="3191258at2"/>
<dbReference type="SUPFAM" id="SSF51735">
    <property type="entry name" value="NAD(P)-binding Rossmann-fold domains"/>
    <property type="match status" value="1"/>
</dbReference>
<comment type="caution">
    <text evidence="2">The sequence shown here is derived from an EMBL/GenBank/DDBJ whole genome shotgun (WGS) entry which is preliminary data.</text>
</comment>
<dbReference type="Gene3D" id="3.40.50.720">
    <property type="entry name" value="NAD(P)-binding Rossmann-like Domain"/>
    <property type="match status" value="1"/>
</dbReference>
<dbReference type="CDD" id="cd05244">
    <property type="entry name" value="BVR-B_like_SDR_a"/>
    <property type="match status" value="1"/>
</dbReference>
<evidence type="ECO:0000313" key="2">
    <source>
        <dbReference type="EMBL" id="RSX57210.1"/>
    </source>
</evidence>
<dbReference type="PANTHER" id="PTHR43355">
    <property type="entry name" value="FLAVIN REDUCTASE (NADPH)"/>
    <property type="match status" value="1"/>
</dbReference>
<protein>
    <submittedName>
        <fullName evidence="2">Dihydrodipicolinate reductase</fullName>
    </submittedName>
</protein>
<keyword evidence="3" id="KW-1185">Reference proteome</keyword>
<sequence length="213" mass="22351">MTIRIAVVAANGKAGRLIVEEAVARGLDVTAVVRGENRTAAPNAIVKDLFDLTAADLAGFDVVVDAFGAWTAETLPQHSTTLAHLADILSGTDTRLLVVGGAGSLYMDREHTVQLSQTEGFPEAFVPLATAMGEALAELRGRTDVKWTYVSPAADFQADGERTGAYVLAGEEFTADAQGASAISYADYAVAMIDEAVAAPSDAHVGKRISVRW</sequence>